<gene>
    <name evidence="7" type="ORF">SAMN04488567_2881</name>
</gene>
<protein>
    <submittedName>
        <fullName evidence="7">Signal peptide peptidase SppA</fullName>
    </submittedName>
</protein>
<evidence type="ECO:0000256" key="2">
    <source>
        <dbReference type="ARBA" id="ARBA00022670"/>
    </source>
</evidence>
<dbReference type="InterPro" id="IPR002142">
    <property type="entry name" value="Peptidase_S49"/>
</dbReference>
<feature type="domain" description="Peptidase S49" evidence="6">
    <location>
        <begin position="151"/>
        <end position="292"/>
    </location>
</feature>
<evidence type="ECO:0000256" key="4">
    <source>
        <dbReference type="ARBA" id="ARBA00022825"/>
    </source>
</evidence>
<dbReference type="Proteomes" id="UP000198922">
    <property type="component" value="Unassembled WGS sequence"/>
</dbReference>
<evidence type="ECO:0000313" key="7">
    <source>
        <dbReference type="EMBL" id="SDE90370.1"/>
    </source>
</evidence>
<dbReference type="GO" id="GO:0006508">
    <property type="term" value="P:proteolysis"/>
    <property type="evidence" value="ECO:0007669"/>
    <property type="project" value="UniProtKB-KW"/>
</dbReference>
<feature type="region of interest" description="Disordered" evidence="5">
    <location>
        <begin position="420"/>
        <end position="443"/>
    </location>
</feature>
<evidence type="ECO:0000256" key="3">
    <source>
        <dbReference type="ARBA" id="ARBA00022801"/>
    </source>
</evidence>
<evidence type="ECO:0000256" key="5">
    <source>
        <dbReference type="SAM" id="MobiDB-lite"/>
    </source>
</evidence>
<keyword evidence="4" id="KW-0720">Serine protease</keyword>
<dbReference type="STRING" id="521013.SAMN04488567_2881"/>
<dbReference type="CDD" id="cd07022">
    <property type="entry name" value="S49_Sppa_36K_type"/>
    <property type="match status" value="1"/>
</dbReference>
<dbReference type="SUPFAM" id="SSF52096">
    <property type="entry name" value="ClpP/crotonase"/>
    <property type="match status" value="1"/>
</dbReference>
<dbReference type="PANTHER" id="PTHR33209">
    <property type="entry name" value="PROTEASE 4"/>
    <property type="match status" value="1"/>
</dbReference>
<keyword evidence="2" id="KW-0645">Protease</keyword>
<dbReference type="RefSeq" id="WP_090113138.1">
    <property type="nucleotide sequence ID" value="NZ_FNAT01000005.1"/>
</dbReference>
<reference evidence="8" key="1">
    <citation type="submission" date="2016-10" db="EMBL/GenBank/DDBJ databases">
        <authorList>
            <person name="Varghese N."/>
            <person name="Submissions S."/>
        </authorList>
    </citation>
    <scope>NUCLEOTIDE SEQUENCE [LARGE SCALE GENOMIC DNA]</scope>
    <source>
        <strain evidence="8">DSM 21424</strain>
    </source>
</reference>
<comment type="similarity">
    <text evidence="1">Belongs to the peptidase S49 family.</text>
</comment>
<dbReference type="Gene3D" id="6.20.330.10">
    <property type="match status" value="1"/>
</dbReference>
<dbReference type="OrthoDB" id="266140at2"/>
<organism evidence="7 8">
    <name type="scientific">Limimaricola pyoseonensis</name>
    <dbReference type="NCBI Taxonomy" id="521013"/>
    <lineage>
        <taxon>Bacteria</taxon>
        <taxon>Pseudomonadati</taxon>
        <taxon>Pseudomonadota</taxon>
        <taxon>Alphaproteobacteria</taxon>
        <taxon>Rhodobacterales</taxon>
        <taxon>Paracoccaceae</taxon>
        <taxon>Limimaricola</taxon>
    </lineage>
</organism>
<dbReference type="AlphaFoldDB" id="A0A1G7GQE6"/>
<evidence type="ECO:0000313" key="8">
    <source>
        <dbReference type="Proteomes" id="UP000198922"/>
    </source>
</evidence>
<feature type="region of interest" description="Disordered" evidence="5">
    <location>
        <begin position="307"/>
        <end position="359"/>
    </location>
</feature>
<dbReference type="GO" id="GO:0008236">
    <property type="term" value="F:serine-type peptidase activity"/>
    <property type="evidence" value="ECO:0007669"/>
    <property type="project" value="UniProtKB-KW"/>
</dbReference>
<dbReference type="EMBL" id="FNAT01000005">
    <property type="protein sequence ID" value="SDE90370.1"/>
    <property type="molecule type" value="Genomic_DNA"/>
</dbReference>
<accession>A0A1G7GQE6</accession>
<name>A0A1G7GQE6_9RHOB</name>
<evidence type="ECO:0000259" key="6">
    <source>
        <dbReference type="Pfam" id="PF01343"/>
    </source>
</evidence>
<proteinExistence type="inferred from homology"/>
<evidence type="ECO:0000256" key="1">
    <source>
        <dbReference type="ARBA" id="ARBA00008683"/>
    </source>
</evidence>
<dbReference type="Gene3D" id="3.90.226.10">
    <property type="entry name" value="2-enoyl-CoA Hydratase, Chain A, domain 1"/>
    <property type="match status" value="1"/>
</dbReference>
<dbReference type="PANTHER" id="PTHR33209:SF1">
    <property type="entry name" value="PEPTIDASE S49 DOMAIN-CONTAINING PROTEIN"/>
    <property type="match status" value="1"/>
</dbReference>
<sequence>MDHPQIFAKAFNTPLLVDMRKAQAFVSGFGQRLFGAAPEIVGGLDALPDATYRTAKPFASLLDNSLSDRIRESGHGYAIRDGVAVVPVTGVLVHRGAWLGRSSGQTSYEGLAAQVEAAAEDSRVQGIALEIDSFGGEVAGCFGLASLIREVREHKPVQAFVAEHAFSAGYALASQAGRVILPATGGVGSIGVICMHADYSGALDASGIKVTIISAGAHKADGNPYAPLPDEVRERISAEMEALRGMFAAEVGKGRGSRLDASAARATEARSFMGDEAVAAGLADEVAEPRSAFEAFVAEIQGGASASLTRPRVISSREGPQMKDDDKDETAPEEQISGGDDVTEDDEDQPTNGASASSERQRIAAIFALAEADGQDRLARHLAFETELGPDACAGILKAAAQGVSGGALAAAMAGDDTDIDTPEAGAPKGPRAVDAVKKRYQT</sequence>
<keyword evidence="3" id="KW-0378">Hydrolase</keyword>
<dbReference type="InterPro" id="IPR033855">
    <property type="entry name" value="Protein_C"/>
</dbReference>
<keyword evidence="8" id="KW-1185">Reference proteome</keyword>
<dbReference type="Pfam" id="PF01343">
    <property type="entry name" value="Peptidase_S49"/>
    <property type="match status" value="1"/>
</dbReference>
<dbReference type="InterPro" id="IPR029045">
    <property type="entry name" value="ClpP/crotonase-like_dom_sf"/>
</dbReference>